<evidence type="ECO:0000256" key="5">
    <source>
        <dbReference type="ARBA" id="ARBA00022737"/>
    </source>
</evidence>
<evidence type="ECO:0000259" key="11">
    <source>
        <dbReference type="PROSITE" id="PS50893"/>
    </source>
</evidence>
<dbReference type="PANTHER" id="PTHR19229:SF36">
    <property type="entry name" value="ATP-BINDING CASSETTE SUB-FAMILY A MEMBER 2"/>
    <property type="match status" value="1"/>
</dbReference>
<evidence type="ECO:0000313" key="12">
    <source>
        <dbReference type="Proteomes" id="UP000095280"/>
    </source>
</evidence>
<dbReference type="InterPro" id="IPR026082">
    <property type="entry name" value="ABCA"/>
</dbReference>
<dbReference type="PROSITE" id="PS50893">
    <property type="entry name" value="ABC_TRANSPORTER_2"/>
    <property type="match status" value="1"/>
</dbReference>
<evidence type="ECO:0000256" key="3">
    <source>
        <dbReference type="ARBA" id="ARBA00022448"/>
    </source>
</evidence>
<organism evidence="12 13">
    <name type="scientific">Macrostomum lignano</name>
    <dbReference type="NCBI Taxonomy" id="282301"/>
    <lineage>
        <taxon>Eukaryota</taxon>
        <taxon>Metazoa</taxon>
        <taxon>Spiralia</taxon>
        <taxon>Lophotrochozoa</taxon>
        <taxon>Platyhelminthes</taxon>
        <taxon>Rhabditophora</taxon>
        <taxon>Macrostomorpha</taxon>
        <taxon>Macrostomida</taxon>
        <taxon>Macrostomidae</taxon>
        <taxon>Macrostomum</taxon>
    </lineage>
</organism>
<keyword evidence="9" id="KW-0472">Membrane</keyword>
<dbReference type="GO" id="GO:0005319">
    <property type="term" value="F:lipid transporter activity"/>
    <property type="evidence" value="ECO:0007669"/>
    <property type="project" value="TreeGrafter"/>
</dbReference>
<dbReference type="GO" id="GO:0005524">
    <property type="term" value="F:ATP binding"/>
    <property type="evidence" value="ECO:0007669"/>
    <property type="project" value="UniProtKB-KW"/>
</dbReference>
<evidence type="ECO:0000256" key="2">
    <source>
        <dbReference type="ARBA" id="ARBA00008869"/>
    </source>
</evidence>
<proteinExistence type="inferred from homology"/>
<name>A0A1I8H3B5_9PLAT</name>
<dbReference type="CDD" id="cd03263">
    <property type="entry name" value="ABC_subfamily_A"/>
    <property type="match status" value="1"/>
</dbReference>
<dbReference type="SUPFAM" id="SSF52540">
    <property type="entry name" value="P-loop containing nucleoside triphosphate hydrolases"/>
    <property type="match status" value="1"/>
</dbReference>
<dbReference type="Pfam" id="PF00005">
    <property type="entry name" value="ABC_tran"/>
    <property type="match status" value="1"/>
</dbReference>
<keyword evidence="5" id="KW-0677">Repeat</keyword>
<dbReference type="InterPro" id="IPR027417">
    <property type="entry name" value="P-loop_NTPase"/>
</dbReference>
<dbReference type="FunFam" id="3.40.50.300:FF:000335">
    <property type="entry name" value="ATP binding cassette subfamily A member 5"/>
    <property type="match status" value="1"/>
</dbReference>
<reference evidence="13" key="1">
    <citation type="submission" date="2016-11" db="UniProtKB">
        <authorList>
            <consortium name="WormBaseParasite"/>
        </authorList>
    </citation>
    <scope>IDENTIFICATION</scope>
</reference>
<evidence type="ECO:0000256" key="6">
    <source>
        <dbReference type="ARBA" id="ARBA00022741"/>
    </source>
</evidence>
<keyword evidence="7" id="KW-0067">ATP-binding</keyword>
<keyword evidence="6" id="KW-0547">Nucleotide-binding</keyword>
<protein>
    <submittedName>
        <fullName evidence="13">ABC transporter domain-containing protein</fullName>
    </submittedName>
</protein>
<dbReference type="WBParaSite" id="maker-uti_cns_0004152-snap-gene-0.6-mRNA-1">
    <property type="protein sequence ID" value="maker-uti_cns_0004152-snap-gene-0.6-mRNA-1"/>
    <property type="gene ID" value="maker-uti_cns_0004152-snap-gene-0.6"/>
</dbReference>
<evidence type="ECO:0000256" key="1">
    <source>
        <dbReference type="ARBA" id="ARBA00004141"/>
    </source>
</evidence>
<dbReference type="InterPro" id="IPR003439">
    <property type="entry name" value="ABC_transporter-like_ATP-bd"/>
</dbReference>
<keyword evidence="4" id="KW-0812">Transmembrane</keyword>
<feature type="region of interest" description="Disordered" evidence="10">
    <location>
        <begin position="1"/>
        <end position="20"/>
    </location>
</feature>
<keyword evidence="3" id="KW-0813">Transport</keyword>
<dbReference type="SMART" id="SM00382">
    <property type="entry name" value="AAA"/>
    <property type="match status" value="1"/>
</dbReference>
<evidence type="ECO:0000256" key="8">
    <source>
        <dbReference type="ARBA" id="ARBA00022989"/>
    </source>
</evidence>
<feature type="compositionally biased region" description="Basic and acidic residues" evidence="10">
    <location>
        <begin position="1"/>
        <end position="19"/>
    </location>
</feature>
<dbReference type="InterPro" id="IPR017871">
    <property type="entry name" value="ABC_transporter-like_CS"/>
</dbReference>
<evidence type="ECO:0000256" key="4">
    <source>
        <dbReference type="ARBA" id="ARBA00022692"/>
    </source>
</evidence>
<dbReference type="PROSITE" id="PS00211">
    <property type="entry name" value="ABC_TRANSPORTER_1"/>
    <property type="match status" value="1"/>
</dbReference>
<comment type="subcellular location">
    <subcellularLocation>
        <location evidence="1">Membrane</location>
        <topology evidence="1">Multi-pass membrane protein</topology>
    </subcellularLocation>
</comment>
<evidence type="ECO:0000256" key="7">
    <source>
        <dbReference type="ARBA" id="ARBA00022840"/>
    </source>
</evidence>
<dbReference type="Proteomes" id="UP000095280">
    <property type="component" value="Unplaced"/>
</dbReference>
<dbReference type="GO" id="GO:0140359">
    <property type="term" value="F:ABC-type transporter activity"/>
    <property type="evidence" value="ECO:0007669"/>
    <property type="project" value="InterPro"/>
</dbReference>
<sequence>MPNKPESDMEEGARKETERVLAAPRNSKNVLEVRKLQKIHANGVHAVRGITFGTMAGEIFGLLGANGAGKSTSMSVIVGEEAATEGVWSHNRRHRLLPQHNPLFNSITVAEHIRFYAAIRGLDTIEAERQTICLMQSLGLAQHCDKQAGQLSGGNKRRLCLAIAMLGNPALIVIDEASTGVDPENKRFIWGAIRRMVHQQRSVIVTTHSMEEVEALCSRVGIMNKGRMISVGTVQQLQSRHGDAYTLELLLAPDGESAVRQKRLSIKNAVVEQFKGAHTQEDLGLGFVMRFSVPKPAVRSLSPALKWLAANQSRMGVSYWALYQMSLDQVFVNLIKMYDHSARKLAVKSGTST</sequence>
<accession>A0A1I8H3B5</accession>
<evidence type="ECO:0000313" key="13">
    <source>
        <dbReference type="WBParaSite" id="maker-uti_cns_0004152-snap-gene-0.6-mRNA-1"/>
    </source>
</evidence>
<dbReference type="GO" id="GO:0016887">
    <property type="term" value="F:ATP hydrolysis activity"/>
    <property type="evidence" value="ECO:0007669"/>
    <property type="project" value="InterPro"/>
</dbReference>
<dbReference type="PANTHER" id="PTHR19229">
    <property type="entry name" value="ATP-BINDING CASSETTE TRANSPORTER SUBFAMILY A ABCA"/>
    <property type="match status" value="1"/>
</dbReference>
<feature type="domain" description="ABC transporter" evidence="11">
    <location>
        <begin position="31"/>
        <end position="250"/>
    </location>
</feature>
<keyword evidence="12" id="KW-1185">Reference proteome</keyword>
<keyword evidence="8" id="KW-1133">Transmembrane helix</keyword>
<dbReference type="AlphaFoldDB" id="A0A1I8H3B5"/>
<dbReference type="GO" id="GO:0016020">
    <property type="term" value="C:membrane"/>
    <property type="evidence" value="ECO:0007669"/>
    <property type="project" value="UniProtKB-SubCell"/>
</dbReference>
<evidence type="ECO:0000256" key="9">
    <source>
        <dbReference type="ARBA" id="ARBA00023136"/>
    </source>
</evidence>
<dbReference type="Gene3D" id="3.40.50.300">
    <property type="entry name" value="P-loop containing nucleotide triphosphate hydrolases"/>
    <property type="match status" value="1"/>
</dbReference>
<dbReference type="InterPro" id="IPR003593">
    <property type="entry name" value="AAA+_ATPase"/>
</dbReference>
<evidence type="ECO:0000256" key="10">
    <source>
        <dbReference type="SAM" id="MobiDB-lite"/>
    </source>
</evidence>
<comment type="similarity">
    <text evidence="2">Belongs to the ABC transporter superfamily. ABCA family.</text>
</comment>